<protein>
    <submittedName>
        <fullName evidence="2">Helix-turn-helix domain-containing protein</fullName>
    </submittedName>
</protein>
<dbReference type="InterPro" id="IPR001387">
    <property type="entry name" value="Cro/C1-type_HTH"/>
</dbReference>
<gene>
    <name evidence="2" type="ORF">EJA10_18900</name>
</gene>
<dbReference type="OrthoDB" id="2905542at2"/>
<dbReference type="InterPro" id="IPR010982">
    <property type="entry name" value="Lambda_DNA-bd_dom_sf"/>
</dbReference>
<dbReference type="SUPFAM" id="SSF47413">
    <property type="entry name" value="lambda repressor-like DNA-binding domains"/>
    <property type="match status" value="1"/>
</dbReference>
<evidence type="ECO:0000313" key="2">
    <source>
        <dbReference type="EMBL" id="RSD24860.1"/>
    </source>
</evidence>
<dbReference type="EMBL" id="RSFW01000022">
    <property type="protein sequence ID" value="RSD24860.1"/>
    <property type="molecule type" value="Genomic_DNA"/>
</dbReference>
<comment type="caution">
    <text evidence="2">The sequence shown here is derived from an EMBL/GenBank/DDBJ whole genome shotgun (WGS) entry which is preliminary data.</text>
</comment>
<evidence type="ECO:0000313" key="3">
    <source>
        <dbReference type="Proteomes" id="UP000279911"/>
    </source>
</evidence>
<dbReference type="RefSeq" id="WP_125481594.1">
    <property type="nucleotide sequence ID" value="NZ_RSFW01000022.1"/>
</dbReference>
<dbReference type="Pfam" id="PF01381">
    <property type="entry name" value="HTH_3"/>
    <property type="match status" value="1"/>
</dbReference>
<dbReference type="Gene3D" id="1.10.260.40">
    <property type="entry name" value="lambda repressor-like DNA-binding domains"/>
    <property type="match status" value="1"/>
</dbReference>
<dbReference type="CDD" id="cd00093">
    <property type="entry name" value="HTH_XRE"/>
    <property type="match status" value="1"/>
</dbReference>
<organism evidence="2 3">
    <name type="scientific">Mesobacillus subterraneus</name>
    <dbReference type="NCBI Taxonomy" id="285983"/>
    <lineage>
        <taxon>Bacteria</taxon>
        <taxon>Bacillati</taxon>
        <taxon>Bacillota</taxon>
        <taxon>Bacilli</taxon>
        <taxon>Bacillales</taxon>
        <taxon>Bacillaceae</taxon>
        <taxon>Mesobacillus</taxon>
    </lineage>
</organism>
<dbReference type="GO" id="GO:0003677">
    <property type="term" value="F:DNA binding"/>
    <property type="evidence" value="ECO:0007669"/>
    <property type="project" value="InterPro"/>
</dbReference>
<dbReference type="Proteomes" id="UP000279911">
    <property type="component" value="Unassembled WGS sequence"/>
</dbReference>
<dbReference type="AlphaFoldDB" id="A0A3R9EY45"/>
<dbReference type="PROSITE" id="PS50943">
    <property type="entry name" value="HTH_CROC1"/>
    <property type="match status" value="1"/>
</dbReference>
<accession>A0A3R9EY45</accession>
<proteinExistence type="predicted"/>
<reference evidence="3" key="1">
    <citation type="submission" date="2018-12" db="EMBL/GenBank/DDBJ databases">
        <title>Bacillus chawlae sp. nov., Bacillus glennii sp. nov., and Bacillus saganii sp. nov. Isolated from the Vehicle Assembly Building at Kennedy Space Center where the Viking Spacecraft were Assembled.</title>
        <authorList>
            <person name="Seuylemezian A."/>
            <person name="Vaishampayan P."/>
        </authorList>
    </citation>
    <scope>NUCLEOTIDE SEQUENCE [LARGE SCALE GENOMIC DNA]</scope>
    <source>
        <strain evidence="3">DSM 13966</strain>
    </source>
</reference>
<name>A0A3R9EY45_9BACI</name>
<evidence type="ECO:0000259" key="1">
    <source>
        <dbReference type="PROSITE" id="PS50943"/>
    </source>
</evidence>
<feature type="domain" description="HTH cro/C1-type" evidence="1">
    <location>
        <begin position="10"/>
        <end position="63"/>
    </location>
</feature>
<sequence>MKTSSLGDILKMERYKRNLTVEQVCEELEIKLKTLNRIEENKSVRGTTIKKLLSYYQMSKEIQKGEQDNGKQLTKM</sequence>